<sequence length="202" mass="22225">MPHRRQMSRAARAKEFAKHSQKSIADVAKSLAGRRTLKAGVANECAGLLAIYPGLPTRTPPNIQAILTLCLIPFTVLVRYLMIKQGISGRRMSALIVVIFGLVLSMIPIFVPNWRSHTPGINLSQISYNVSTIGSILWPCAFVSGYAFLALATVYCEDSLKAGESPMLYLTWMHVGTLLAGLVLLWFDLIPGFGLVRQCFIF</sequence>
<evidence type="ECO:0000313" key="3">
    <source>
        <dbReference type="Proteomes" id="UP000549394"/>
    </source>
</evidence>
<proteinExistence type="predicted"/>
<keyword evidence="3" id="KW-1185">Reference proteome</keyword>
<keyword evidence="1" id="KW-1133">Transmembrane helix</keyword>
<feature type="transmembrane region" description="Helical" evidence="1">
    <location>
        <begin position="135"/>
        <end position="155"/>
    </location>
</feature>
<keyword evidence="1" id="KW-0472">Membrane</keyword>
<dbReference type="AlphaFoldDB" id="A0A7I8V875"/>
<accession>A0A7I8V875</accession>
<dbReference type="Proteomes" id="UP000549394">
    <property type="component" value="Unassembled WGS sequence"/>
</dbReference>
<feature type="transmembrane region" description="Helical" evidence="1">
    <location>
        <begin position="94"/>
        <end position="115"/>
    </location>
</feature>
<name>A0A7I8V875_9ANNE</name>
<keyword evidence="1" id="KW-0812">Transmembrane</keyword>
<feature type="transmembrane region" description="Helical" evidence="1">
    <location>
        <begin position="167"/>
        <end position="187"/>
    </location>
</feature>
<gene>
    <name evidence="2" type="ORF">DGYR_LOCUS1673</name>
</gene>
<reference evidence="2 3" key="1">
    <citation type="submission" date="2020-08" db="EMBL/GenBank/DDBJ databases">
        <authorList>
            <person name="Hejnol A."/>
        </authorList>
    </citation>
    <scope>NUCLEOTIDE SEQUENCE [LARGE SCALE GENOMIC DNA]</scope>
</reference>
<dbReference type="EMBL" id="CAJFCJ010000002">
    <property type="protein sequence ID" value="CAD5112550.1"/>
    <property type="molecule type" value="Genomic_DNA"/>
</dbReference>
<organism evidence="2 3">
    <name type="scientific">Dimorphilus gyrociliatus</name>
    <dbReference type="NCBI Taxonomy" id="2664684"/>
    <lineage>
        <taxon>Eukaryota</taxon>
        <taxon>Metazoa</taxon>
        <taxon>Spiralia</taxon>
        <taxon>Lophotrochozoa</taxon>
        <taxon>Annelida</taxon>
        <taxon>Polychaeta</taxon>
        <taxon>Polychaeta incertae sedis</taxon>
        <taxon>Dinophilidae</taxon>
        <taxon>Dimorphilus</taxon>
    </lineage>
</organism>
<evidence type="ECO:0000313" key="2">
    <source>
        <dbReference type="EMBL" id="CAD5112550.1"/>
    </source>
</evidence>
<evidence type="ECO:0000256" key="1">
    <source>
        <dbReference type="SAM" id="Phobius"/>
    </source>
</evidence>
<feature type="transmembrane region" description="Helical" evidence="1">
    <location>
        <begin position="63"/>
        <end position="82"/>
    </location>
</feature>
<protein>
    <submittedName>
        <fullName evidence="2">DgyrCDS1760</fullName>
    </submittedName>
</protein>
<dbReference type="OrthoDB" id="6335830at2759"/>
<comment type="caution">
    <text evidence="2">The sequence shown here is derived from an EMBL/GenBank/DDBJ whole genome shotgun (WGS) entry which is preliminary data.</text>
</comment>